<gene>
    <name evidence="1" type="ORF">KY290_032642</name>
</gene>
<proteinExistence type="predicted"/>
<dbReference type="Proteomes" id="UP000826656">
    <property type="component" value="Unassembled WGS sequence"/>
</dbReference>
<dbReference type="EMBL" id="JAIVGD010000023">
    <property type="protein sequence ID" value="KAH0744649.1"/>
    <property type="molecule type" value="Genomic_DNA"/>
</dbReference>
<evidence type="ECO:0000313" key="1">
    <source>
        <dbReference type="EMBL" id="KAH0744649.1"/>
    </source>
</evidence>
<protein>
    <submittedName>
        <fullName evidence="1">Uncharacterized protein</fullName>
    </submittedName>
</protein>
<keyword evidence="2" id="KW-1185">Reference proteome</keyword>
<sequence>MEKLTKFRDAIKEKVDGAEREGYKPKPDVLKWLKVEGVEREGYKPKPDVLKWLKDVQKLENEWESIQESIAMTKKIA</sequence>
<evidence type="ECO:0000313" key="2">
    <source>
        <dbReference type="Proteomes" id="UP000826656"/>
    </source>
</evidence>
<comment type="caution">
    <text evidence="1">The sequence shown here is derived from an EMBL/GenBank/DDBJ whole genome shotgun (WGS) entry which is preliminary data.</text>
</comment>
<name>A0ABQ7UEB3_SOLTU</name>
<reference evidence="1 2" key="1">
    <citation type="journal article" date="2021" name="bioRxiv">
        <title>Chromosome-scale and haplotype-resolved genome assembly of a tetraploid potato cultivar.</title>
        <authorList>
            <person name="Sun H."/>
            <person name="Jiao W.-B."/>
            <person name="Krause K."/>
            <person name="Campoy J.A."/>
            <person name="Goel M."/>
            <person name="Folz-Donahue K."/>
            <person name="Kukat C."/>
            <person name="Huettel B."/>
            <person name="Schneeberger K."/>
        </authorList>
    </citation>
    <scope>NUCLEOTIDE SEQUENCE [LARGE SCALE GENOMIC DNA]</scope>
    <source>
        <strain evidence="1">SolTubOtavaFocal</strain>
        <tissue evidence="1">Leaves</tissue>
    </source>
</reference>
<organism evidence="1 2">
    <name type="scientific">Solanum tuberosum</name>
    <name type="common">Potato</name>
    <dbReference type="NCBI Taxonomy" id="4113"/>
    <lineage>
        <taxon>Eukaryota</taxon>
        <taxon>Viridiplantae</taxon>
        <taxon>Streptophyta</taxon>
        <taxon>Embryophyta</taxon>
        <taxon>Tracheophyta</taxon>
        <taxon>Spermatophyta</taxon>
        <taxon>Magnoliopsida</taxon>
        <taxon>eudicotyledons</taxon>
        <taxon>Gunneridae</taxon>
        <taxon>Pentapetalae</taxon>
        <taxon>asterids</taxon>
        <taxon>lamiids</taxon>
        <taxon>Solanales</taxon>
        <taxon>Solanaceae</taxon>
        <taxon>Solanoideae</taxon>
        <taxon>Solaneae</taxon>
        <taxon>Solanum</taxon>
    </lineage>
</organism>
<accession>A0ABQ7UEB3</accession>